<evidence type="ECO:0000313" key="2">
    <source>
        <dbReference type="EMBL" id="KPL82121.1"/>
    </source>
</evidence>
<gene>
    <name evidence="2" type="ORF">SE15_13590</name>
</gene>
<dbReference type="EMBL" id="LGKO01000006">
    <property type="protein sequence ID" value="KPL82121.1"/>
    <property type="molecule type" value="Genomic_DNA"/>
</dbReference>
<evidence type="ECO:0000313" key="3">
    <source>
        <dbReference type="Proteomes" id="UP000050544"/>
    </source>
</evidence>
<dbReference type="STRING" id="869279.SE15_13590"/>
<name>A0A0P6XZV5_9CHLR</name>
<dbReference type="Gene3D" id="3.40.50.410">
    <property type="entry name" value="von Willebrand factor, type A domain"/>
    <property type="match status" value="2"/>
</dbReference>
<accession>A0A0P6XZV5</accession>
<dbReference type="InterPro" id="IPR028087">
    <property type="entry name" value="Tad_N"/>
</dbReference>
<keyword evidence="3" id="KW-1185">Reference proteome</keyword>
<dbReference type="OrthoDB" id="148644at2"/>
<dbReference type="AlphaFoldDB" id="A0A0P6XZV5"/>
<feature type="domain" description="Putative Flp pilus-assembly TadG-like N-terminal" evidence="1">
    <location>
        <begin position="8"/>
        <end position="54"/>
    </location>
</feature>
<dbReference type="Pfam" id="PF13400">
    <property type="entry name" value="Tad"/>
    <property type="match status" value="1"/>
</dbReference>
<dbReference type="CDD" id="cd00198">
    <property type="entry name" value="vWFA"/>
    <property type="match status" value="1"/>
</dbReference>
<evidence type="ECO:0000259" key="1">
    <source>
        <dbReference type="Pfam" id="PF13400"/>
    </source>
</evidence>
<comment type="caution">
    <text evidence="2">The sequence shown here is derived from an EMBL/GenBank/DDBJ whole genome shotgun (WGS) entry which is preliminary data.</text>
</comment>
<dbReference type="InterPro" id="IPR036465">
    <property type="entry name" value="vWFA_dom_sf"/>
</dbReference>
<protein>
    <recommendedName>
        <fullName evidence="1">Putative Flp pilus-assembly TadG-like N-terminal domain-containing protein</fullName>
    </recommendedName>
</protein>
<dbReference type="Proteomes" id="UP000050544">
    <property type="component" value="Unassembled WGS sequence"/>
</dbReference>
<dbReference type="RefSeq" id="WP_054522656.1">
    <property type="nucleotide sequence ID" value="NZ_LGKO01000006.1"/>
</dbReference>
<sequence>MNASHPRGQILVVFAVTLLALVFFVGLAIDAGSLYVTYGHLKRAVDAASVAAANSFKRGEVNRRPDGTMDLTRMVGSAEEALELHNLDMSQVDLVVRICDADGVLGPDPNLQTEAPFFYTRCPDTTSGEAPRRLVYVRATQYAPLYFLSLMGFQSIPLTTDAISEAASVDLVIVIDISESMAEGTPGFGPDYDPDGPGGCNTNNSCKALRDAKEAAKVLVDKLYDGYDRVGVVTFDSQAVIYPIPDKNGNLVMMSDDLDQVKAAIDRIKLHDDPPFGKMWAPWRNYRLYNPVNPEDLDGDGADYDNPAKLGYTCPPMTDPRVADRWWSTDEGAPNPFGVGGVPCDDNGKLDAFDWDGDGVFTQADHDASMAYYDKERAKYGVPGLKPSLSFLSTCTGCGIRAGTRVFEDARPDSIWVMVLLSDGFANLSDTYGSGGTTPGDTPNTGGAVPAAYPNGFCNGKLNQGWWPGMCKDTSLTPRYCIDADSATCPPGTTWVLQNPQDYRYSVMDYAMDMIDQLALTKSTNPREPRGNDVAIYSIGLGNVALGEKLLRYAAAVGDDGDRTTDPCAATPAYRSCGQYYYTSTSSGLLKIFEDIASRIYTRITD</sequence>
<organism evidence="2 3">
    <name type="scientific">Thermanaerothrix daxensis</name>
    <dbReference type="NCBI Taxonomy" id="869279"/>
    <lineage>
        <taxon>Bacteria</taxon>
        <taxon>Bacillati</taxon>
        <taxon>Chloroflexota</taxon>
        <taxon>Anaerolineae</taxon>
        <taxon>Anaerolineales</taxon>
        <taxon>Anaerolineaceae</taxon>
        <taxon>Thermanaerothrix</taxon>
    </lineage>
</organism>
<dbReference type="SUPFAM" id="SSF53300">
    <property type="entry name" value="vWA-like"/>
    <property type="match status" value="1"/>
</dbReference>
<reference evidence="2 3" key="1">
    <citation type="submission" date="2015-07" db="EMBL/GenBank/DDBJ databases">
        <title>Whole genome sequence of Thermanaerothrix daxensis DSM 23592.</title>
        <authorList>
            <person name="Hemp J."/>
            <person name="Ward L.M."/>
            <person name="Pace L.A."/>
            <person name="Fischer W.W."/>
        </authorList>
    </citation>
    <scope>NUCLEOTIDE SEQUENCE [LARGE SCALE GENOMIC DNA]</scope>
    <source>
        <strain evidence="2 3">GNS-1</strain>
    </source>
</reference>
<proteinExistence type="predicted"/>